<evidence type="ECO:0000313" key="4">
    <source>
        <dbReference type="EMBL" id="QQB20759.1"/>
    </source>
</evidence>
<feature type="domain" description="GGDEF" evidence="3">
    <location>
        <begin position="180"/>
        <end position="312"/>
    </location>
</feature>
<dbReference type="SUPFAM" id="SSF55073">
    <property type="entry name" value="Nucleotide cyclase"/>
    <property type="match status" value="1"/>
</dbReference>
<dbReference type="InterPro" id="IPR035965">
    <property type="entry name" value="PAS-like_dom_sf"/>
</dbReference>
<name>A0A7T4ABC1_AERJA</name>
<comment type="catalytic activity">
    <reaction evidence="2">
        <text>2 GTP = 3',3'-c-di-GMP + 2 diphosphate</text>
        <dbReference type="Rhea" id="RHEA:24898"/>
        <dbReference type="ChEBI" id="CHEBI:33019"/>
        <dbReference type="ChEBI" id="CHEBI:37565"/>
        <dbReference type="ChEBI" id="CHEBI:58805"/>
        <dbReference type="EC" id="2.7.7.65"/>
    </reaction>
</comment>
<evidence type="ECO:0000259" key="3">
    <source>
        <dbReference type="PROSITE" id="PS50887"/>
    </source>
</evidence>
<reference evidence="4 5" key="1">
    <citation type="submission" date="2020-12" db="EMBL/GenBank/DDBJ databases">
        <title>FDA dAtabase for Regulatory Grade micrObial Sequences (FDA-ARGOS): Supporting development and validation of Infectious Disease Dx tests.</title>
        <authorList>
            <person name="Sproer C."/>
            <person name="Gronow S."/>
            <person name="Severitt S."/>
            <person name="Schroder I."/>
            <person name="Tallon L."/>
            <person name="Sadzewicz L."/>
            <person name="Zhao X."/>
            <person name="Boylan J."/>
            <person name="Ott S."/>
            <person name="Bowen H."/>
            <person name="Vavikolanu K."/>
            <person name="Mehta A."/>
            <person name="Aluvathingal J."/>
            <person name="Nadendla S."/>
            <person name="Lowell S."/>
            <person name="Myers T."/>
            <person name="Yan Y."/>
            <person name="Sichtig H."/>
        </authorList>
    </citation>
    <scope>NUCLEOTIDE SEQUENCE [LARGE SCALE GENOMIC DNA]</scope>
    <source>
        <strain evidence="4 5">FDAARGOS_986</strain>
    </source>
</reference>
<dbReference type="InterPro" id="IPR000014">
    <property type="entry name" value="PAS"/>
</dbReference>
<dbReference type="InterPro" id="IPR029787">
    <property type="entry name" value="Nucleotide_cyclase"/>
</dbReference>
<dbReference type="CDD" id="cd00130">
    <property type="entry name" value="PAS"/>
    <property type="match status" value="1"/>
</dbReference>
<keyword evidence="5" id="KW-1185">Reference proteome</keyword>
<dbReference type="SUPFAM" id="SSF55785">
    <property type="entry name" value="PYP-like sensor domain (PAS domain)"/>
    <property type="match status" value="1"/>
</dbReference>
<organism evidence="4 5">
    <name type="scientific">Aeromonas jandaei</name>
    <dbReference type="NCBI Taxonomy" id="650"/>
    <lineage>
        <taxon>Bacteria</taxon>
        <taxon>Pseudomonadati</taxon>
        <taxon>Pseudomonadota</taxon>
        <taxon>Gammaproteobacteria</taxon>
        <taxon>Aeromonadales</taxon>
        <taxon>Aeromonadaceae</taxon>
        <taxon>Aeromonas</taxon>
    </lineage>
</organism>
<gene>
    <name evidence="4" type="ORF">I6H43_04280</name>
</gene>
<dbReference type="EMBL" id="CP066092">
    <property type="protein sequence ID" value="QQB20759.1"/>
    <property type="molecule type" value="Genomic_DNA"/>
</dbReference>
<accession>A0A7T4ABC1</accession>
<dbReference type="InterPro" id="IPR043128">
    <property type="entry name" value="Rev_trsase/Diguanyl_cyclase"/>
</dbReference>
<evidence type="ECO:0000313" key="5">
    <source>
        <dbReference type="Proteomes" id="UP000595481"/>
    </source>
</evidence>
<evidence type="ECO:0000256" key="1">
    <source>
        <dbReference type="ARBA" id="ARBA00012528"/>
    </source>
</evidence>
<proteinExistence type="predicted"/>
<dbReference type="Pfam" id="PF00990">
    <property type="entry name" value="GGDEF"/>
    <property type="match status" value="1"/>
</dbReference>
<dbReference type="Proteomes" id="UP000595481">
    <property type="component" value="Chromosome"/>
</dbReference>
<dbReference type="InterPro" id="IPR050469">
    <property type="entry name" value="Diguanylate_Cyclase"/>
</dbReference>
<dbReference type="EC" id="2.7.7.65" evidence="1"/>
<dbReference type="CDD" id="cd01949">
    <property type="entry name" value="GGDEF"/>
    <property type="match status" value="1"/>
</dbReference>
<protein>
    <recommendedName>
        <fullName evidence="1">diguanylate cyclase</fullName>
        <ecNumber evidence="1">2.7.7.65</ecNumber>
    </recommendedName>
</protein>
<dbReference type="NCBIfam" id="TIGR00254">
    <property type="entry name" value="GGDEF"/>
    <property type="match status" value="1"/>
</dbReference>
<dbReference type="GeneID" id="69550471"/>
<dbReference type="InterPro" id="IPR000160">
    <property type="entry name" value="GGDEF_dom"/>
</dbReference>
<sequence>MEERELQQILFRSFDVIPLPILVSESVARREGLPDTGDNIPVRRHRFLNRAFREQLGYDLADLPDMDSWFRLAYPDATYRSAIIQAWHTEVEQSLQQGLEVAEMPALIRCKNGQHRWFVVTAQLGADAIPNGHIVTFRDIHDLQCMVEEVSRLSCTDPLTELCNRRGAEQQLQSHRMQGDAFALVLGDIDHFKQINDRYGHPAGDAALCAVADTMTELLQPGECLARWGGEEFLLIFPDHTLEQAACRAERLRQQVSELAMPWQGQTITLTISLGCAATRGDQSIDYLLMMADRALYLAKEQGRNRVVVTKE</sequence>
<evidence type="ECO:0000256" key="2">
    <source>
        <dbReference type="ARBA" id="ARBA00034247"/>
    </source>
</evidence>
<dbReference type="Gene3D" id="3.30.450.20">
    <property type="entry name" value="PAS domain"/>
    <property type="match status" value="1"/>
</dbReference>
<dbReference type="PANTHER" id="PTHR45138">
    <property type="entry name" value="REGULATORY COMPONENTS OF SENSORY TRANSDUCTION SYSTEM"/>
    <property type="match status" value="1"/>
</dbReference>
<dbReference type="PROSITE" id="PS50887">
    <property type="entry name" value="GGDEF"/>
    <property type="match status" value="1"/>
</dbReference>
<dbReference type="PANTHER" id="PTHR45138:SF9">
    <property type="entry name" value="DIGUANYLATE CYCLASE DGCM-RELATED"/>
    <property type="match status" value="1"/>
</dbReference>
<dbReference type="Gene3D" id="3.30.70.270">
    <property type="match status" value="1"/>
</dbReference>
<dbReference type="RefSeq" id="WP_042033071.1">
    <property type="nucleotide sequence ID" value="NZ_CAWMFX010000052.1"/>
</dbReference>
<dbReference type="SMART" id="SM00267">
    <property type="entry name" value="GGDEF"/>
    <property type="match status" value="1"/>
</dbReference>